<feature type="transmembrane region" description="Helical" evidence="4">
    <location>
        <begin position="293"/>
        <end position="317"/>
    </location>
</feature>
<dbReference type="GO" id="GO:0003854">
    <property type="term" value="F:3-beta-hydroxy-Delta5-steroid dehydrogenase (NAD+) activity"/>
    <property type="evidence" value="ECO:0007669"/>
    <property type="project" value="UniProtKB-EC"/>
</dbReference>
<keyword evidence="3" id="KW-0520">NAD</keyword>
<dbReference type="SUPFAM" id="SSF51735">
    <property type="entry name" value="NAD(P)-binding Rossmann-fold domains"/>
    <property type="match status" value="1"/>
</dbReference>
<keyword evidence="4" id="KW-0812">Transmembrane</keyword>
<dbReference type="Pfam" id="PF14934">
    <property type="entry name" value="TMEM254"/>
    <property type="match status" value="1"/>
</dbReference>
<dbReference type="GO" id="GO:0006694">
    <property type="term" value="P:steroid biosynthetic process"/>
    <property type="evidence" value="ECO:0007669"/>
    <property type="project" value="InterPro"/>
</dbReference>
<dbReference type="PANTHER" id="PTHR43245:SF51">
    <property type="entry name" value="SHORT CHAIN DEHYDROGENASE_REDUCTASE FAMILY 42E, MEMBER 2"/>
    <property type="match status" value="1"/>
</dbReference>
<evidence type="ECO:0000313" key="6">
    <source>
        <dbReference type="EMBL" id="MBA4651875.1"/>
    </source>
</evidence>
<feature type="transmembrane region" description="Helical" evidence="4">
    <location>
        <begin position="424"/>
        <end position="444"/>
    </location>
</feature>
<protein>
    <submittedName>
        <fullName evidence="6">3-beta-hydroxy-Delta(5)-steroid dehydrogenase</fullName>
        <ecNumber evidence="6">1.1.1.145</ecNumber>
    </submittedName>
</protein>
<dbReference type="Gene3D" id="3.40.50.720">
    <property type="entry name" value="NAD(P)-binding Rossmann-like Domain"/>
    <property type="match status" value="1"/>
</dbReference>
<evidence type="ECO:0000256" key="2">
    <source>
        <dbReference type="ARBA" id="ARBA00023002"/>
    </source>
</evidence>
<dbReference type="InterPro" id="IPR028110">
    <property type="entry name" value="TMEM254"/>
</dbReference>
<evidence type="ECO:0000256" key="3">
    <source>
        <dbReference type="ARBA" id="ARBA00023027"/>
    </source>
</evidence>
<reference evidence="6" key="1">
    <citation type="journal article" date="2013" name="J. Plant Res.">
        <title>Effect of fungi and light on seed germination of three Opuntia species from semiarid lands of central Mexico.</title>
        <authorList>
            <person name="Delgado-Sanchez P."/>
            <person name="Jimenez-Bremont J.F."/>
            <person name="Guerrero-Gonzalez Mde L."/>
            <person name="Flores J."/>
        </authorList>
    </citation>
    <scope>NUCLEOTIDE SEQUENCE</scope>
    <source>
        <tissue evidence="6">Cladode</tissue>
    </source>
</reference>
<evidence type="ECO:0000259" key="5">
    <source>
        <dbReference type="Pfam" id="PF01073"/>
    </source>
</evidence>
<accession>A0A7C8ZX41</accession>
<evidence type="ECO:0000256" key="4">
    <source>
        <dbReference type="SAM" id="Phobius"/>
    </source>
</evidence>
<proteinExistence type="inferred from homology"/>
<dbReference type="InterPro" id="IPR036291">
    <property type="entry name" value="NAD(P)-bd_dom_sf"/>
</dbReference>
<evidence type="ECO:0000256" key="1">
    <source>
        <dbReference type="ARBA" id="ARBA00009219"/>
    </source>
</evidence>
<sequence length="481" mass="53467">MHLSENEGIEGKTFVVTGGYGFVGAALALELLRRGAAQVRSIDIRSSSTWSTQLQNAGVLSILGDITCKKDVEKALRGADCVFHVASYGMSGKEMLQVGRIDNVNINGTCLILDTCVKLGVKRLVYVSTSNVVFGGQEILNGDETLPYWPLDDHVDHYSRSKSIAEQLVLKYNGRPLREKNGEHLYTCAIRPPAIYGPGEDRHFPRTVKAAQLGLLLFKVGDPTTKTDWLYVDNLVLALVLASMGLLDDIPGREGKPVAAGQSYFISDGCPVNSFQFFSPLLKSLDYDLPKTTLSVSSAIVFAKICWVLYTILYPWLNKPWLPQPLFLPAEIYKIGVTHYFSFLKAKQELGYVPMVSTTEGMAATISYWQERKRQSLDGPTIFTWLFCVIGMIFLFAVAFLPVFGPLSLLKAFALLLFRSERGIQIVFCMAAAAHIVEAIYAWHLSQKVDPANSKGWFWQTFALGFFSLRFLLKRARTQAG</sequence>
<dbReference type="EMBL" id="GISG01171897">
    <property type="protein sequence ID" value="MBA4651875.1"/>
    <property type="molecule type" value="Transcribed_RNA"/>
</dbReference>
<dbReference type="AlphaFoldDB" id="A0A7C8ZX41"/>
<organism evidence="6">
    <name type="scientific">Opuntia streptacantha</name>
    <name type="common">Prickly pear cactus</name>
    <name type="synonym">Opuntia cardona</name>
    <dbReference type="NCBI Taxonomy" id="393608"/>
    <lineage>
        <taxon>Eukaryota</taxon>
        <taxon>Viridiplantae</taxon>
        <taxon>Streptophyta</taxon>
        <taxon>Embryophyta</taxon>
        <taxon>Tracheophyta</taxon>
        <taxon>Spermatophyta</taxon>
        <taxon>Magnoliopsida</taxon>
        <taxon>eudicotyledons</taxon>
        <taxon>Gunneridae</taxon>
        <taxon>Pentapetalae</taxon>
        <taxon>Caryophyllales</taxon>
        <taxon>Cactineae</taxon>
        <taxon>Cactaceae</taxon>
        <taxon>Opuntioideae</taxon>
        <taxon>Opuntia</taxon>
    </lineage>
</organism>
<keyword evidence="4" id="KW-0472">Membrane</keyword>
<name>A0A7C8ZX41_OPUST</name>
<reference evidence="6" key="2">
    <citation type="submission" date="2020-07" db="EMBL/GenBank/DDBJ databases">
        <authorList>
            <person name="Vera ALvarez R."/>
            <person name="Arias-Moreno D.M."/>
            <person name="Jimenez-Jacinto V."/>
            <person name="Jimenez-Bremont J.F."/>
            <person name="Swaminathan K."/>
            <person name="Moose S.P."/>
            <person name="Guerrero-Gonzalez M.L."/>
            <person name="Marino-Ramirez L."/>
            <person name="Landsman D."/>
            <person name="Rodriguez-Kessler M."/>
            <person name="Delgado-Sanchez P."/>
        </authorList>
    </citation>
    <scope>NUCLEOTIDE SEQUENCE</scope>
    <source>
        <tissue evidence="6">Cladode</tissue>
    </source>
</reference>
<keyword evidence="2 6" id="KW-0560">Oxidoreductase</keyword>
<keyword evidence="4" id="KW-1133">Transmembrane helix</keyword>
<feature type="domain" description="3-beta hydroxysteroid dehydrogenase/isomerase" evidence="5">
    <location>
        <begin position="15"/>
        <end position="293"/>
    </location>
</feature>
<feature type="transmembrane region" description="Helical" evidence="4">
    <location>
        <begin position="382"/>
        <end position="404"/>
    </location>
</feature>
<dbReference type="EC" id="1.1.1.145" evidence="6"/>
<dbReference type="PANTHER" id="PTHR43245">
    <property type="entry name" value="BIFUNCTIONAL POLYMYXIN RESISTANCE PROTEIN ARNA"/>
    <property type="match status" value="1"/>
</dbReference>
<dbReference type="InterPro" id="IPR050177">
    <property type="entry name" value="Lipid_A_modif_metabolic_enz"/>
</dbReference>
<dbReference type="Pfam" id="PF01073">
    <property type="entry name" value="3Beta_HSD"/>
    <property type="match status" value="1"/>
</dbReference>
<feature type="transmembrane region" description="Helical" evidence="4">
    <location>
        <begin position="456"/>
        <end position="473"/>
    </location>
</feature>
<dbReference type="FunFam" id="3.40.50.720:FF:000138">
    <property type="entry name" value="Short-chain dehydrogenase/reductase family 42E member 1"/>
    <property type="match status" value="1"/>
</dbReference>
<dbReference type="InterPro" id="IPR002225">
    <property type="entry name" value="3Beta_OHSteriod_DH/Estase"/>
</dbReference>
<comment type="similarity">
    <text evidence="1">Belongs to the 3-beta-HSD family.</text>
</comment>